<dbReference type="GO" id="GO:0003677">
    <property type="term" value="F:DNA binding"/>
    <property type="evidence" value="ECO:0007669"/>
    <property type="project" value="InterPro"/>
</dbReference>
<reference evidence="2 3" key="1">
    <citation type="submission" date="2020-12" db="EMBL/GenBank/DDBJ databases">
        <title>Nonconservative transfer and diversity of a new family of integrative and conjugative elements associated with antibiotic resistance in zoonotic pathogen Streptococcus suis.</title>
        <authorList>
            <person name="Huang J."/>
        </authorList>
    </citation>
    <scope>NUCLEOTIDE SEQUENCE [LARGE SCALE GENOMIC DNA]</scope>
    <source>
        <strain evidence="2 3">YZDH1</strain>
    </source>
</reference>
<protein>
    <submittedName>
        <fullName evidence="2">Rgg/GadR/MutR family transcriptional regulator</fullName>
    </submittedName>
</protein>
<evidence type="ECO:0000259" key="1">
    <source>
        <dbReference type="Pfam" id="PF21259"/>
    </source>
</evidence>
<accession>A0A0Z8GUE6</accession>
<dbReference type="InterPro" id="IPR053163">
    <property type="entry name" value="HTH-type_regulator_Rgg"/>
</dbReference>
<dbReference type="InterPro" id="IPR011990">
    <property type="entry name" value="TPR-like_helical_dom_sf"/>
</dbReference>
<dbReference type="Proteomes" id="UP000594569">
    <property type="component" value="Chromosome"/>
</dbReference>
<dbReference type="RefSeq" id="WP_079395320.1">
    <property type="nucleotide sequence ID" value="NZ_CP065430.1"/>
</dbReference>
<dbReference type="AlphaFoldDB" id="A0A0Z8GUE6"/>
<dbReference type="NCBIfam" id="TIGR01716">
    <property type="entry name" value="RGG_Cterm"/>
    <property type="match status" value="1"/>
</dbReference>
<gene>
    <name evidence="2" type="ORF">I5V48_00910</name>
</gene>
<dbReference type="Pfam" id="PF21259">
    <property type="entry name" value="Rgg_C"/>
    <property type="match status" value="1"/>
</dbReference>
<evidence type="ECO:0000313" key="2">
    <source>
        <dbReference type="EMBL" id="QPO26747.1"/>
    </source>
</evidence>
<dbReference type="CDD" id="cd00093">
    <property type="entry name" value="HTH_XRE"/>
    <property type="match status" value="1"/>
</dbReference>
<dbReference type="InterPro" id="IPR010982">
    <property type="entry name" value="Lambda_DNA-bd_dom_sf"/>
</dbReference>
<dbReference type="PANTHER" id="PTHR37038">
    <property type="entry name" value="TRANSCRIPTIONAL REGULATOR-RELATED"/>
    <property type="match status" value="1"/>
</dbReference>
<proteinExistence type="predicted"/>
<dbReference type="Gene3D" id="1.25.40.10">
    <property type="entry name" value="Tetratricopeptide repeat domain"/>
    <property type="match status" value="1"/>
</dbReference>
<name>A0A0Z8GUE6_STRSU</name>
<evidence type="ECO:0000313" key="3">
    <source>
        <dbReference type="Proteomes" id="UP000594569"/>
    </source>
</evidence>
<dbReference type="PANTHER" id="PTHR37038:SF12">
    <property type="entry name" value="TRANSCRIPTIONAL REGULATOR"/>
    <property type="match status" value="1"/>
</dbReference>
<organism evidence="2 3">
    <name type="scientific">Streptococcus suis</name>
    <dbReference type="NCBI Taxonomy" id="1307"/>
    <lineage>
        <taxon>Bacteria</taxon>
        <taxon>Bacillati</taxon>
        <taxon>Bacillota</taxon>
        <taxon>Bacilli</taxon>
        <taxon>Lactobacillales</taxon>
        <taxon>Streptococcaceae</taxon>
        <taxon>Streptococcus</taxon>
    </lineage>
</organism>
<dbReference type="InterPro" id="IPR001387">
    <property type="entry name" value="Cro/C1-type_HTH"/>
</dbReference>
<sequence length="300" mass="34712">MHQERGRVMGTVPQMNLGEFYRELRNSRLVKQKDVVRGDFTAAQLSRFESGKSMLAADKLILAVEGINMTMEEFTYKYHGYKEAPHIELANLISDLYYQQDRDGLRELLESDLLKAEGELYARLNGIVVKVALAALDGRTDFDEEDRKFLSDYLFAIEEWTSFELYLFLNAQMLLNDHMIVNLLSELKNKSKSYRNLRKHRDYLKKILINSVGEMIEREKYGLAEAFLTELERLVETTDAFEQIFVNYCRLCISLIKSGGSMEFQTKTEAYIASVGLIVSSKVSTLLERHYKLCVLKEDC</sequence>
<feature type="domain" description="HTH-type transcriptional regulator Rgg C-terminal" evidence="1">
    <location>
        <begin position="112"/>
        <end position="258"/>
    </location>
</feature>
<dbReference type="SUPFAM" id="SSF47413">
    <property type="entry name" value="lambda repressor-like DNA-binding domains"/>
    <property type="match status" value="1"/>
</dbReference>
<dbReference type="EMBL" id="CP065430">
    <property type="protein sequence ID" value="QPO26747.1"/>
    <property type="molecule type" value="Genomic_DNA"/>
</dbReference>
<dbReference type="InterPro" id="IPR010057">
    <property type="entry name" value="Transcription_activator_Rgg_C"/>
</dbReference>